<evidence type="ECO:0000313" key="3">
    <source>
        <dbReference type="Proteomes" id="UP000428328"/>
    </source>
</evidence>
<evidence type="ECO:0000313" key="2">
    <source>
        <dbReference type="EMBL" id="QGY38606.1"/>
    </source>
</evidence>
<dbReference type="Proteomes" id="UP000428328">
    <property type="component" value="Chromosome"/>
</dbReference>
<dbReference type="KEGG" id="psel:GM415_00080"/>
<keyword evidence="1" id="KW-0732">Signal</keyword>
<name>A0A6I6J725_9BACT</name>
<dbReference type="AlphaFoldDB" id="A0A6I6J725"/>
<evidence type="ECO:0000256" key="1">
    <source>
        <dbReference type="SAM" id="SignalP"/>
    </source>
</evidence>
<dbReference type="EMBL" id="CP046400">
    <property type="protein sequence ID" value="QGY38606.1"/>
    <property type="molecule type" value="Genomic_DNA"/>
</dbReference>
<reference evidence="2 3" key="1">
    <citation type="submission" date="2019-11" db="EMBL/GenBank/DDBJ databases">
        <authorList>
            <person name="Zheng R.K."/>
            <person name="Sun C.M."/>
        </authorList>
    </citation>
    <scope>NUCLEOTIDE SEQUENCE [LARGE SCALE GENOMIC DNA]</scope>
    <source>
        <strain evidence="2 3">SRB007</strain>
    </source>
</reference>
<dbReference type="RefSeq" id="WP_158945556.1">
    <property type="nucleotide sequence ID" value="NZ_CP046400.1"/>
</dbReference>
<proteinExistence type="predicted"/>
<protein>
    <submittedName>
        <fullName evidence="2">Uncharacterized protein</fullName>
    </submittedName>
</protein>
<feature type="chain" id="PRO_5026220496" evidence="1">
    <location>
        <begin position="26"/>
        <end position="254"/>
    </location>
</feature>
<accession>A0A6I6J725</accession>
<feature type="signal peptide" evidence="1">
    <location>
        <begin position="1"/>
        <end position="25"/>
    </location>
</feature>
<organism evidence="2 3">
    <name type="scientific">Pseudodesulfovibrio cashew</name>
    <dbReference type="NCBI Taxonomy" id="2678688"/>
    <lineage>
        <taxon>Bacteria</taxon>
        <taxon>Pseudomonadati</taxon>
        <taxon>Thermodesulfobacteriota</taxon>
        <taxon>Desulfovibrionia</taxon>
        <taxon>Desulfovibrionales</taxon>
        <taxon>Desulfovibrionaceae</taxon>
    </lineage>
</organism>
<keyword evidence="3" id="KW-1185">Reference proteome</keyword>
<sequence length="254" mass="27079">MSKHFKTLTALFCLLGVLLLLPAGAHCGDASDVARRAEKCGVSAKTVELVRARVDAGSVSEAQADGLLSPLLDACVERFPLDPMQDKLAEGLAKHVPALVITRALLERLEGYRFARELLLTSTGTLDSEALVAVAEGVGEGVPRDDFKRYVSRFANLSPEAFRTGVIMTSLQGQAGFDFGLTSQVVEAGIKNRSLSPQWRYLVRIILAARRRGIDDPAIAAAAVAVLEEGGPVSSVMAKLGFTGRNLSGRTESE</sequence>
<gene>
    <name evidence="2" type="ORF">GM415_00080</name>
</gene>